<dbReference type="SUPFAM" id="SSF55186">
    <property type="entry name" value="ThrRS/AlaRS common domain"/>
    <property type="match status" value="1"/>
</dbReference>
<evidence type="ECO:0000313" key="1">
    <source>
        <dbReference type="EMBL" id="GAF95848.1"/>
    </source>
</evidence>
<feature type="non-terminal residue" evidence="1">
    <location>
        <position position="48"/>
    </location>
</feature>
<name>X0TQK3_9ZZZZ</name>
<protein>
    <recommendedName>
        <fullName evidence="2">Threonine--tRNA ligase</fullName>
    </recommendedName>
</protein>
<sequence length="48" mass="5422">MAKDLEALRHSCSHVTADAVKRLFPRVKLGIGPAVEDGFYYDFDKKEP</sequence>
<proteinExistence type="predicted"/>
<dbReference type="EMBL" id="BARS01010644">
    <property type="protein sequence ID" value="GAF95848.1"/>
    <property type="molecule type" value="Genomic_DNA"/>
</dbReference>
<dbReference type="AlphaFoldDB" id="X0TQK3"/>
<dbReference type="Gene3D" id="3.30.980.10">
    <property type="entry name" value="Threonyl-trna Synthetase, Chain A, domain 2"/>
    <property type="match status" value="1"/>
</dbReference>
<accession>X0TQK3</accession>
<dbReference type="InterPro" id="IPR018163">
    <property type="entry name" value="Thr/Ala-tRNA-synth_IIc_edit"/>
</dbReference>
<evidence type="ECO:0008006" key="2">
    <source>
        <dbReference type="Google" id="ProtNLM"/>
    </source>
</evidence>
<reference evidence="1" key="1">
    <citation type="journal article" date="2014" name="Front. Microbiol.">
        <title>High frequency of phylogenetically diverse reductive dehalogenase-homologous genes in deep subseafloor sedimentary metagenomes.</title>
        <authorList>
            <person name="Kawai M."/>
            <person name="Futagami T."/>
            <person name="Toyoda A."/>
            <person name="Takaki Y."/>
            <person name="Nishi S."/>
            <person name="Hori S."/>
            <person name="Arai W."/>
            <person name="Tsubouchi T."/>
            <person name="Morono Y."/>
            <person name="Uchiyama I."/>
            <person name="Ito T."/>
            <person name="Fujiyama A."/>
            <person name="Inagaki F."/>
            <person name="Takami H."/>
        </authorList>
    </citation>
    <scope>NUCLEOTIDE SEQUENCE</scope>
    <source>
        <strain evidence="1">Expedition CK06-06</strain>
    </source>
</reference>
<dbReference type="GO" id="GO:0000166">
    <property type="term" value="F:nucleotide binding"/>
    <property type="evidence" value="ECO:0007669"/>
    <property type="project" value="InterPro"/>
</dbReference>
<comment type="caution">
    <text evidence="1">The sequence shown here is derived from an EMBL/GenBank/DDBJ whole genome shotgun (WGS) entry which is preliminary data.</text>
</comment>
<organism evidence="1">
    <name type="scientific">marine sediment metagenome</name>
    <dbReference type="NCBI Taxonomy" id="412755"/>
    <lineage>
        <taxon>unclassified sequences</taxon>
        <taxon>metagenomes</taxon>
        <taxon>ecological metagenomes</taxon>
    </lineage>
</organism>
<gene>
    <name evidence="1" type="ORF">S01H1_19655</name>
</gene>